<feature type="transmembrane region" description="Helical" evidence="1">
    <location>
        <begin position="50"/>
        <end position="69"/>
    </location>
</feature>
<feature type="transmembrane region" description="Helical" evidence="1">
    <location>
        <begin position="343"/>
        <end position="376"/>
    </location>
</feature>
<protein>
    <submittedName>
        <fullName evidence="2">Uncharacterized protein</fullName>
    </submittedName>
</protein>
<dbReference type="EMBL" id="ATBP01000001">
    <property type="protein sequence ID" value="ETR74699.1"/>
    <property type="molecule type" value="Genomic_DNA"/>
</dbReference>
<name>A0A1V1PIG6_9BACT</name>
<feature type="transmembrane region" description="Helical" evidence="1">
    <location>
        <begin position="252"/>
        <end position="271"/>
    </location>
</feature>
<feature type="transmembrane region" description="Helical" evidence="1">
    <location>
        <begin position="7"/>
        <end position="27"/>
    </location>
</feature>
<comment type="caution">
    <text evidence="2">The sequence shown here is derived from an EMBL/GenBank/DDBJ whole genome shotgun (WGS) entry which is preliminary data.</text>
</comment>
<reference evidence="3" key="1">
    <citation type="submission" date="2012-11" db="EMBL/GenBank/DDBJ databases">
        <authorList>
            <person name="Lucero-Rivera Y.E."/>
            <person name="Tovar-Ramirez D."/>
        </authorList>
    </citation>
    <scope>NUCLEOTIDE SEQUENCE [LARGE SCALE GENOMIC DNA]</scope>
    <source>
        <strain evidence="3">Araruama</strain>
    </source>
</reference>
<feature type="transmembrane region" description="Helical" evidence="1">
    <location>
        <begin position="309"/>
        <end position="331"/>
    </location>
</feature>
<evidence type="ECO:0000313" key="2">
    <source>
        <dbReference type="EMBL" id="ETR74699.1"/>
    </source>
</evidence>
<feature type="transmembrane region" description="Helical" evidence="1">
    <location>
        <begin position="138"/>
        <end position="155"/>
    </location>
</feature>
<dbReference type="Proteomes" id="UP000189670">
    <property type="component" value="Unassembled WGS sequence"/>
</dbReference>
<keyword evidence="1" id="KW-1133">Transmembrane helix</keyword>
<feature type="transmembrane region" description="Helical" evidence="1">
    <location>
        <begin position="283"/>
        <end position="303"/>
    </location>
</feature>
<sequence>MKTHNIGYLLIFSAMWGGIVGMMHPHWQLAIEGGQVWAGLVDYPLDNPNFMYLNHAWTMVHQATGLLLYAGLPEKLLSLFISGLIGFVSCMAISGLMFYFSRSILFSTLFPVLYYLIEKQMHLGANYPIMLWDVPHTYGALSFSIVLLIVSLWLLNKHRLAGFLLGLLPSLHIAWAFFVYLVMTLIQVKRWCCKQDNLLQRIMPAFICGSLISLISFMDYQYHLIQYPEVMQMKPFIKAFQQWDCHRMPLPVTHPAIWINIIAIIYSIFCLQSQSFTPRVLAYEWMIACGVLGLVGALLSYLPNNMYLYIYRMIPTRVLNVNVVFLIACCAGQLNINNFRGAVLVVLTCVMYLSGMMISFWAAAFTISGVFFGITWIKEIFSKQVENWIQHDQWKYIPLFLMVIIHCQFIVQHISNISKFIFHKDLVIEEVKKTKGILLTASNIMLIQARTRKPVLLYGESLDMVMYAMASMPTVSHILNDIYGISWCNPPESVLHKGGLTSCIDQKLWESRSLDQWIEIKEKYNVSYVLTYASYQLNLKLVEKNSYYGLYRLP</sequence>
<feature type="transmembrane region" description="Helical" evidence="1">
    <location>
        <begin position="161"/>
        <end position="186"/>
    </location>
</feature>
<keyword evidence="1" id="KW-0472">Membrane</keyword>
<accession>A0A1V1PIG6</accession>
<organism evidence="2 3">
    <name type="scientific">Candidatus Magnetoglobus multicellularis str. Araruama</name>
    <dbReference type="NCBI Taxonomy" id="890399"/>
    <lineage>
        <taxon>Bacteria</taxon>
        <taxon>Pseudomonadati</taxon>
        <taxon>Thermodesulfobacteriota</taxon>
        <taxon>Desulfobacteria</taxon>
        <taxon>Desulfobacterales</taxon>
        <taxon>Desulfobacteraceae</taxon>
        <taxon>Candidatus Magnetoglobus</taxon>
    </lineage>
</organism>
<dbReference type="AlphaFoldDB" id="A0A1V1PIG6"/>
<gene>
    <name evidence="2" type="ORF">OMM_00030</name>
</gene>
<feature type="transmembrane region" description="Helical" evidence="1">
    <location>
        <begin position="198"/>
        <end position="218"/>
    </location>
</feature>
<feature type="transmembrane region" description="Helical" evidence="1">
    <location>
        <begin position="396"/>
        <end position="414"/>
    </location>
</feature>
<proteinExistence type="predicted"/>
<feature type="transmembrane region" description="Helical" evidence="1">
    <location>
        <begin position="76"/>
        <end position="94"/>
    </location>
</feature>
<evidence type="ECO:0000313" key="3">
    <source>
        <dbReference type="Proteomes" id="UP000189670"/>
    </source>
</evidence>
<evidence type="ECO:0000256" key="1">
    <source>
        <dbReference type="SAM" id="Phobius"/>
    </source>
</evidence>
<keyword evidence="1" id="KW-0812">Transmembrane</keyword>